<reference evidence="1 2" key="1">
    <citation type="submission" date="2019-04" db="EMBL/GenBank/DDBJ databases">
        <title>Friends and foes A comparative genomics study of 23 Aspergillus species from section Flavi.</title>
        <authorList>
            <consortium name="DOE Joint Genome Institute"/>
            <person name="Kjaerbolling I."/>
            <person name="Vesth T."/>
            <person name="Frisvad J.C."/>
            <person name="Nybo J.L."/>
            <person name="Theobald S."/>
            <person name="Kildgaard S."/>
            <person name="Isbrandt T."/>
            <person name="Kuo A."/>
            <person name="Sato A."/>
            <person name="Lyhne E.K."/>
            <person name="Kogle M.E."/>
            <person name="Wiebenga A."/>
            <person name="Kun R.S."/>
            <person name="Lubbers R.J."/>
            <person name="Makela M.R."/>
            <person name="Barry K."/>
            <person name="Chovatia M."/>
            <person name="Clum A."/>
            <person name="Daum C."/>
            <person name="Haridas S."/>
            <person name="He G."/>
            <person name="LaButti K."/>
            <person name="Lipzen A."/>
            <person name="Mondo S."/>
            <person name="Riley R."/>
            <person name="Salamov A."/>
            <person name="Simmons B.A."/>
            <person name="Magnuson J.K."/>
            <person name="Henrissat B."/>
            <person name="Mortensen U.H."/>
            <person name="Larsen T.O."/>
            <person name="Devries R.P."/>
            <person name="Grigoriev I.V."/>
            <person name="Machida M."/>
            <person name="Baker S.E."/>
            <person name="Andersen M.R."/>
        </authorList>
    </citation>
    <scope>NUCLEOTIDE SEQUENCE [LARGE SCALE GENOMIC DNA]</scope>
    <source>
        <strain evidence="1 2">CBS 151.66</strain>
    </source>
</reference>
<keyword evidence="2" id="KW-1185">Reference proteome</keyword>
<dbReference type="EMBL" id="ML732164">
    <property type="protein sequence ID" value="KAB8077841.1"/>
    <property type="molecule type" value="Genomic_DNA"/>
</dbReference>
<organism evidence="1 2">
    <name type="scientific">Aspergillus leporis</name>
    <dbReference type="NCBI Taxonomy" id="41062"/>
    <lineage>
        <taxon>Eukaryota</taxon>
        <taxon>Fungi</taxon>
        <taxon>Dikarya</taxon>
        <taxon>Ascomycota</taxon>
        <taxon>Pezizomycotina</taxon>
        <taxon>Eurotiomycetes</taxon>
        <taxon>Eurotiomycetidae</taxon>
        <taxon>Eurotiales</taxon>
        <taxon>Aspergillaceae</taxon>
        <taxon>Aspergillus</taxon>
        <taxon>Aspergillus subgen. Circumdati</taxon>
    </lineage>
</organism>
<dbReference type="AlphaFoldDB" id="A0A5N5XAY5"/>
<gene>
    <name evidence="1" type="ORF">BDV29DRAFT_167545</name>
</gene>
<dbReference type="Proteomes" id="UP000326565">
    <property type="component" value="Unassembled WGS sequence"/>
</dbReference>
<accession>A0A5N5XAY5</accession>
<name>A0A5N5XAY5_9EURO</name>
<dbReference type="OrthoDB" id="10585331at2759"/>
<evidence type="ECO:0000313" key="2">
    <source>
        <dbReference type="Proteomes" id="UP000326565"/>
    </source>
</evidence>
<proteinExistence type="predicted"/>
<sequence>MTTLDLGIATKADKDLVKKGDQAAHDGDCRAESQLYLGPEWPKDLDIYVGFYGLTPEIVHKIYYDSTIFTLKWHATLAAYKSKKPQSDELCP</sequence>
<protein>
    <submittedName>
        <fullName evidence="1">Uncharacterized protein</fullName>
    </submittedName>
</protein>
<evidence type="ECO:0000313" key="1">
    <source>
        <dbReference type="EMBL" id="KAB8077841.1"/>
    </source>
</evidence>